<feature type="compositionally biased region" description="Low complexity" evidence="6">
    <location>
        <begin position="262"/>
        <end position="275"/>
    </location>
</feature>
<evidence type="ECO:0000259" key="7">
    <source>
        <dbReference type="PROSITE" id="PS50011"/>
    </source>
</evidence>
<dbReference type="InterPro" id="IPR011009">
    <property type="entry name" value="Kinase-like_dom_sf"/>
</dbReference>
<feature type="compositionally biased region" description="Basic and acidic residues" evidence="6">
    <location>
        <begin position="248"/>
        <end position="259"/>
    </location>
</feature>
<feature type="region of interest" description="Disordered" evidence="6">
    <location>
        <begin position="247"/>
        <end position="339"/>
    </location>
</feature>
<feature type="compositionally biased region" description="Pro residues" evidence="6">
    <location>
        <begin position="34"/>
        <end position="45"/>
    </location>
</feature>
<dbReference type="InterPro" id="IPR050339">
    <property type="entry name" value="CC_SR_Kinase"/>
</dbReference>
<feature type="compositionally biased region" description="Basic and acidic residues" evidence="6">
    <location>
        <begin position="398"/>
        <end position="410"/>
    </location>
</feature>
<dbReference type="STRING" id="686832.A0A0C2YXP0"/>
<keyword evidence="9" id="KW-1185">Reference proteome</keyword>
<keyword evidence="3" id="KW-0418">Kinase</keyword>
<organism evidence="8 9">
    <name type="scientific">Hebeloma cylindrosporum</name>
    <dbReference type="NCBI Taxonomy" id="76867"/>
    <lineage>
        <taxon>Eukaryota</taxon>
        <taxon>Fungi</taxon>
        <taxon>Dikarya</taxon>
        <taxon>Basidiomycota</taxon>
        <taxon>Agaricomycotina</taxon>
        <taxon>Agaricomycetes</taxon>
        <taxon>Agaricomycetidae</taxon>
        <taxon>Agaricales</taxon>
        <taxon>Agaricineae</taxon>
        <taxon>Hymenogastraceae</taxon>
        <taxon>Hebeloma</taxon>
    </lineage>
</organism>
<feature type="compositionally biased region" description="Low complexity" evidence="6">
    <location>
        <begin position="46"/>
        <end position="57"/>
    </location>
</feature>
<feature type="region of interest" description="Disordered" evidence="6">
    <location>
        <begin position="1"/>
        <end position="67"/>
    </location>
</feature>
<proteinExistence type="inferred from homology"/>
<feature type="compositionally biased region" description="Basic and acidic residues" evidence="6">
    <location>
        <begin position="219"/>
        <end position="231"/>
    </location>
</feature>
<feature type="region of interest" description="Disordered" evidence="6">
    <location>
        <begin position="375"/>
        <end position="446"/>
    </location>
</feature>
<evidence type="ECO:0000256" key="1">
    <source>
        <dbReference type="ARBA" id="ARBA00022679"/>
    </source>
</evidence>
<evidence type="ECO:0000256" key="6">
    <source>
        <dbReference type="SAM" id="MobiDB-lite"/>
    </source>
</evidence>
<dbReference type="HOGENOM" id="CLU_406553_0_0_1"/>
<evidence type="ECO:0000256" key="5">
    <source>
        <dbReference type="ARBA" id="ARBA00037982"/>
    </source>
</evidence>
<feature type="compositionally biased region" description="Polar residues" evidence="6">
    <location>
        <begin position="375"/>
        <end position="390"/>
    </location>
</feature>
<feature type="region of interest" description="Disordered" evidence="6">
    <location>
        <begin position="176"/>
        <end position="234"/>
    </location>
</feature>
<feature type="compositionally biased region" description="Pro residues" evidence="6">
    <location>
        <begin position="317"/>
        <end position="333"/>
    </location>
</feature>
<sequence>MRATSKKFIPSFLRKRRGNPFITKRHDRDNLLESPPPDPNPPNPPDNLESPSMRTPLPETPPPPTHRFVRRERPITVRVQLEAFLRQSIEPATGRHLFTISHYADEYCDVCFQYTSIPPEETLSEMGMALLATVTWDLESLRDALSKLQCSISNQSLPVEEIVSEDAETNVVVDASPGGLEPSGHCSCPVVSESSPDSNPLDVQSIDPPVADAEAQESSDTKTEPLHDIPDSKAVLRTLPTLDLEEFDPFRPKNSENHVDAPPSKSLHLSSLPIPEADSDSGDLHSLIHTPCPTLSNVPPGSPSPPNSAQISAPVVHTPPKPSLESYGPPPGLGWPVTGSKIKVKAPAQDSPEVDDNADDGVHRSLTWTELMSKLTNTDTPPARNITSLPSPAPTPEYKSDGKGKSKDPLEMPVPDAGNKVLSPEQEMPPPPATRSDSPSPTPRESCDLFERLEISSPEEAPCDDYHAILGRNDFEIQAHGATSAVVRVPCSNTRGRFRAKKILSLTCFKNAVDMDICASELFTLKYLRLKKEEAQKKGEVVLWMERVADFDGVELFADGHLCISMDYYPADLSAYGGVISDDEEALLTVLAEIAQGLNYLHSLGIIHVDLKPDNVFLTMNRHCVIGDFGGTMYAPGKVQAGQVGVSRMGVRCYTTGYAAPEVTTSHEVNFTCKVDIWSLGVSMVYMIIPECINFPRDPEEVAVEIADYKKMGLLKHDIRDNLLKVDAPESLSSLILKMCELDERDRPTVQEILTEMKDPHPLDPSKPSPLLSYQADIGRNLEEPNRQTYFTAVEAIALFQGVLPKRGVAPLPVLPIPTASPLHSE</sequence>
<dbReference type="PANTHER" id="PTHR11042">
    <property type="entry name" value="EUKARYOTIC TRANSLATION INITIATION FACTOR 2-ALPHA KINASE EIF2-ALPHA KINASE -RELATED"/>
    <property type="match status" value="1"/>
</dbReference>
<dbReference type="InterPro" id="IPR000719">
    <property type="entry name" value="Prot_kinase_dom"/>
</dbReference>
<dbReference type="CDD" id="cd00180">
    <property type="entry name" value="PKc"/>
    <property type="match status" value="1"/>
</dbReference>
<accession>A0A0C2YXP0</accession>
<dbReference type="GO" id="GO:0005524">
    <property type="term" value="F:ATP binding"/>
    <property type="evidence" value="ECO:0007669"/>
    <property type="project" value="UniProtKB-KW"/>
</dbReference>
<dbReference type="GO" id="GO:0005634">
    <property type="term" value="C:nucleus"/>
    <property type="evidence" value="ECO:0007669"/>
    <property type="project" value="TreeGrafter"/>
</dbReference>
<comment type="similarity">
    <text evidence="5">Belongs to the protein kinase superfamily. Ser/Thr protein kinase family. GCN2 subfamily.</text>
</comment>
<dbReference type="PROSITE" id="PS00108">
    <property type="entry name" value="PROTEIN_KINASE_ST"/>
    <property type="match status" value="1"/>
</dbReference>
<dbReference type="Gene3D" id="1.10.510.10">
    <property type="entry name" value="Transferase(Phosphotransferase) domain 1"/>
    <property type="match status" value="1"/>
</dbReference>
<evidence type="ECO:0000313" key="9">
    <source>
        <dbReference type="Proteomes" id="UP000053424"/>
    </source>
</evidence>
<reference evidence="8 9" key="1">
    <citation type="submission" date="2014-04" db="EMBL/GenBank/DDBJ databases">
        <authorList>
            <consortium name="DOE Joint Genome Institute"/>
            <person name="Kuo A."/>
            <person name="Gay G."/>
            <person name="Dore J."/>
            <person name="Kohler A."/>
            <person name="Nagy L.G."/>
            <person name="Floudas D."/>
            <person name="Copeland A."/>
            <person name="Barry K.W."/>
            <person name="Cichocki N."/>
            <person name="Veneault-Fourrey C."/>
            <person name="LaButti K."/>
            <person name="Lindquist E.A."/>
            <person name="Lipzen A."/>
            <person name="Lundell T."/>
            <person name="Morin E."/>
            <person name="Murat C."/>
            <person name="Sun H."/>
            <person name="Tunlid A."/>
            <person name="Henrissat B."/>
            <person name="Grigoriev I.V."/>
            <person name="Hibbett D.S."/>
            <person name="Martin F."/>
            <person name="Nordberg H.P."/>
            <person name="Cantor M.N."/>
            <person name="Hua S.X."/>
        </authorList>
    </citation>
    <scope>NUCLEOTIDE SEQUENCE [LARGE SCALE GENOMIC DNA]</scope>
    <source>
        <strain evidence="9">h7</strain>
    </source>
</reference>
<protein>
    <recommendedName>
        <fullName evidence="7">Protein kinase domain-containing protein</fullName>
    </recommendedName>
</protein>
<keyword evidence="2" id="KW-0547">Nucleotide-binding</keyword>
<feature type="compositionally biased region" description="Polar residues" evidence="6">
    <location>
        <begin position="192"/>
        <end position="202"/>
    </location>
</feature>
<keyword evidence="4" id="KW-0067">ATP-binding</keyword>
<evidence type="ECO:0000256" key="2">
    <source>
        <dbReference type="ARBA" id="ARBA00022741"/>
    </source>
</evidence>
<name>A0A0C2YXP0_HEBCY</name>
<reference evidence="9" key="2">
    <citation type="submission" date="2015-01" db="EMBL/GenBank/DDBJ databases">
        <title>Evolutionary Origins and Diversification of the Mycorrhizal Mutualists.</title>
        <authorList>
            <consortium name="DOE Joint Genome Institute"/>
            <consortium name="Mycorrhizal Genomics Consortium"/>
            <person name="Kohler A."/>
            <person name="Kuo A."/>
            <person name="Nagy L.G."/>
            <person name="Floudas D."/>
            <person name="Copeland A."/>
            <person name="Barry K.W."/>
            <person name="Cichocki N."/>
            <person name="Veneault-Fourrey C."/>
            <person name="LaButti K."/>
            <person name="Lindquist E.A."/>
            <person name="Lipzen A."/>
            <person name="Lundell T."/>
            <person name="Morin E."/>
            <person name="Murat C."/>
            <person name="Riley R."/>
            <person name="Ohm R."/>
            <person name="Sun H."/>
            <person name="Tunlid A."/>
            <person name="Henrissat B."/>
            <person name="Grigoriev I.V."/>
            <person name="Hibbett D.S."/>
            <person name="Martin F."/>
        </authorList>
    </citation>
    <scope>NUCLEOTIDE SEQUENCE [LARGE SCALE GENOMIC DNA]</scope>
    <source>
        <strain evidence="9">h7</strain>
    </source>
</reference>
<dbReference type="InterPro" id="IPR008271">
    <property type="entry name" value="Ser/Thr_kinase_AS"/>
</dbReference>
<dbReference type="PROSITE" id="PS50011">
    <property type="entry name" value="PROTEIN_KINASE_DOM"/>
    <property type="match status" value="1"/>
</dbReference>
<evidence type="ECO:0000313" key="8">
    <source>
        <dbReference type="EMBL" id="KIM45722.1"/>
    </source>
</evidence>
<dbReference type="AlphaFoldDB" id="A0A0C2YXP0"/>
<keyword evidence="1" id="KW-0808">Transferase</keyword>
<dbReference type="GO" id="GO:0005737">
    <property type="term" value="C:cytoplasm"/>
    <property type="evidence" value="ECO:0007669"/>
    <property type="project" value="TreeGrafter"/>
</dbReference>
<feature type="domain" description="Protein kinase" evidence="7">
    <location>
        <begin position="472"/>
        <end position="764"/>
    </location>
</feature>
<evidence type="ECO:0000256" key="3">
    <source>
        <dbReference type="ARBA" id="ARBA00022777"/>
    </source>
</evidence>
<dbReference type="GO" id="GO:0004672">
    <property type="term" value="F:protein kinase activity"/>
    <property type="evidence" value="ECO:0007669"/>
    <property type="project" value="InterPro"/>
</dbReference>
<dbReference type="SMART" id="SM00220">
    <property type="entry name" value="S_TKc"/>
    <property type="match status" value="1"/>
</dbReference>
<dbReference type="SUPFAM" id="SSF56112">
    <property type="entry name" value="Protein kinase-like (PK-like)"/>
    <property type="match status" value="1"/>
</dbReference>
<dbReference type="OrthoDB" id="10252171at2759"/>
<dbReference type="Proteomes" id="UP000053424">
    <property type="component" value="Unassembled WGS sequence"/>
</dbReference>
<dbReference type="Pfam" id="PF00069">
    <property type="entry name" value="Pkinase"/>
    <property type="match status" value="1"/>
</dbReference>
<evidence type="ECO:0000256" key="4">
    <source>
        <dbReference type="ARBA" id="ARBA00022840"/>
    </source>
</evidence>
<dbReference type="EMBL" id="KN831772">
    <property type="protein sequence ID" value="KIM45722.1"/>
    <property type="molecule type" value="Genomic_DNA"/>
</dbReference>
<gene>
    <name evidence="8" type="ORF">M413DRAFT_24854</name>
</gene>